<dbReference type="Proteomes" id="UP000233387">
    <property type="component" value="Unassembled WGS sequence"/>
</dbReference>
<reference evidence="9 10" key="1">
    <citation type="submission" date="2017-06" db="EMBL/GenBank/DDBJ databases">
        <title>Raineya orbicola gen. nov., sp. nov. a slightly thermophilic bacterium of the phylum Bacteroidetes and the description of Raineyaceae fam. nov.</title>
        <authorList>
            <person name="Albuquerque L."/>
            <person name="Polonia A.R.M."/>
            <person name="Barroso C."/>
            <person name="Froufe H.J.C."/>
            <person name="Lage O."/>
            <person name="Lobo-Da-Cunha A."/>
            <person name="Egas C."/>
            <person name="Da Costa M.S."/>
        </authorList>
    </citation>
    <scope>NUCLEOTIDE SEQUENCE [LARGE SCALE GENOMIC DNA]</scope>
    <source>
        <strain evidence="9 10">SPSPC-11</strain>
    </source>
</reference>
<organism evidence="9 10">
    <name type="scientific">Raineya orbicola</name>
    <dbReference type="NCBI Taxonomy" id="2016530"/>
    <lineage>
        <taxon>Bacteria</taxon>
        <taxon>Pseudomonadati</taxon>
        <taxon>Bacteroidota</taxon>
        <taxon>Cytophagia</taxon>
        <taxon>Cytophagales</taxon>
        <taxon>Raineyaceae</taxon>
        <taxon>Raineya</taxon>
    </lineage>
</organism>
<dbReference type="Gene3D" id="3.20.10.10">
    <property type="entry name" value="D-amino Acid Aminotransferase, subunit A, domain 2"/>
    <property type="match status" value="1"/>
</dbReference>
<evidence type="ECO:0000256" key="5">
    <source>
        <dbReference type="ARBA" id="ARBA00013053"/>
    </source>
</evidence>
<accession>A0A2N3IKP2</accession>
<evidence type="ECO:0000256" key="4">
    <source>
        <dbReference type="ARBA" id="ARBA00009320"/>
    </source>
</evidence>
<dbReference type="EC" id="2.6.1.42" evidence="5"/>
<dbReference type="GO" id="GO:0016829">
    <property type="term" value="F:lyase activity"/>
    <property type="evidence" value="ECO:0007669"/>
    <property type="project" value="UniProtKB-KW"/>
</dbReference>
<gene>
    <name evidence="9" type="ORF">Rain11_0028</name>
</gene>
<comment type="catalytic activity">
    <reaction evidence="7">
        <text>L-isoleucine + 2-oxoglutarate = (S)-3-methyl-2-oxopentanoate + L-glutamate</text>
        <dbReference type="Rhea" id="RHEA:24801"/>
        <dbReference type="ChEBI" id="CHEBI:16810"/>
        <dbReference type="ChEBI" id="CHEBI:29985"/>
        <dbReference type="ChEBI" id="CHEBI:35146"/>
        <dbReference type="ChEBI" id="CHEBI:58045"/>
        <dbReference type="EC" id="2.6.1.42"/>
    </reaction>
</comment>
<evidence type="ECO:0000256" key="7">
    <source>
        <dbReference type="ARBA" id="ARBA00048798"/>
    </source>
</evidence>
<evidence type="ECO:0000256" key="2">
    <source>
        <dbReference type="ARBA" id="ARBA00004931"/>
    </source>
</evidence>
<evidence type="ECO:0000256" key="3">
    <source>
        <dbReference type="ARBA" id="ARBA00005072"/>
    </source>
</evidence>
<comment type="caution">
    <text evidence="9">The sequence shown here is derived from an EMBL/GenBank/DDBJ whole genome shotgun (WGS) entry which is preliminary data.</text>
</comment>
<comment type="pathway">
    <text evidence="3">Amino-acid biosynthesis; L-leucine biosynthesis; L-leucine from 3-methyl-2-oxobutanoate: step 4/4.</text>
</comment>
<dbReference type="Pfam" id="PF01063">
    <property type="entry name" value="Aminotran_4"/>
    <property type="match status" value="1"/>
</dbReference>
<comment type="catalytic activity">
    <reaction evidence="6">
        <text>L-valine + 2-oxoglutarate = 3-methyl-2-oxobutanoate + L-glutamate</text>
        <dbReference type="Rhea" id="RHEA:24813"/>
        <dbReference type="ChEBI" id="CHEBI:11851"/>
        <dbReference type="ChEBI" id="CHEBI:16810"/>
        <dbReference type="ChEBI" id="CHEBI:29985"/>
        <dbReference type="ChEBI" id="CHEBI:57762"/>
        <dbReference type="EC" id="2.6.1.42"/>
    </reaction>
</comment>
<dbReference type="OrthoDB" id="9805628at2"/>
<dbReference type="GO" id="GO:0046394">
    <property type="term" value="P:carboxylic acid biosynthetic process"/>
    <property type="evidence" value="ECO:0007669"/>
    <property type="project" value="UniProtKB-ARBA"/>
</dbReference>
<dbReference type="InterPro" id="IPR001544">
    <property type="entry name" value="Aminotrans_IV"/>
</dbReference>
<comment type="pathway">
    <text evidence="1">Amino-acid biosynthesis; L-isoleucine biosynthesis; L-isoleucine from 2-oxobutanoate: step 4/4.</text>
</comment>
<protein>
    <recommendedName>
        <fullName evidence="5">branched-chain-amino-acid transaminase</fullName>
        <ecNumber evidence="5">2.6.1.42</ecNumber>
    </recommendedName>
</protein>
<dbReference type="InterPro" id="IPR036038">
    <property type="entry name" value="Aminotransferase-like"/>
</dbReference>
<evidence type="ECO:0000256" key="6">
    <source>
        <dbReference type="ARBA" id="ARBA00048212"/>
    </source>
</evidence>
<keyword evidence="9" id="KW-0032">Aminotransferase</keyword>
<comment type="pathway">
    <text evidence="2">Amino-acid biosynthesis; L-valine biosynthesis; L-valine from pyruvate: step 4/4.</text>
</comment>
<dbReference type="PANTHER" id="PTHR42743:SF11">
    <property type="entry name" value="AMINODEOXYCHORISMATE LYASE"/>
    <property type="match status" value="1"/>
</dbReference>
<dbReference type="InterPro" id="IPR043131">
    <property type="entry name" value="BCAT-like_N"/>
</dbReference>
<dbReference type="EMBL" id="NKXO01000001">
    <property type="protein sequence ID" value="PKQ70887.1"/>
    <property type="molecule type" value="Genomic_DNA"/>
</dbReference>
<keyword evidence="10" id="KW-1185">Reference proteome</keyword>
<keyword evidence="9" id="KW-0456">Lyase</keyword>
<dbReference type="AlphaFoldDB" id="A0A2N3IKP2"/>
<comment type="similarity">
    <text evidence="4">Belongs to the class-IV pyridoxal-phosphate-dependent aminotransferase family.</text>
</comment>
<evidence type="ECO:0000256" key="1">
    <source>
        <dbReference type="ARBA" id="ARBA00004824"/>
    </source>
</evidence>
<dbReference type="PANTHER" id="PTHR42743">
    <property type="entry name" value="AMINO-ACID AMINOTRANSFERASE"/>
    <property type="match status" value="1"/>
</dbReference>
<comment type="catalytic activity">
    <reaction evidence="8">
        <text>L-leucine + 2-oxoglutarate = 4-methyl-2-oxopentanoate + L-glutamate</text>
        <dbReference type="Rhea" id="RHEA:18321"/>
        <dbReference type="ChEBI" id="CHEBI:16810"/>
        <dbReference type="ChEBI" id="CHEBI:17865"/>
        <dbReference type="ChEBI" id="CHEBI:29985"/>
        <dbReference type="ChEBI" id="CHEBI:57427"/>
        <dbReference type="EC" id="2.6.1.42"/>
    </reaction>
</comment>
<dbReference type="Gene3D" id="3.30.470.10">
    <property type="match status" value="1"/>
</dbReference>
<evidence type="ECO:0000313" key="9">
    <source>
        <dbReference type="EMBL" id="PKQ70887.1"/>
    </source>
</evidence>
<dbReference type="GO" id="GO:0004084">
    <property type="term" value="F:branched-chain-amino-acid transaminase activity"/>
    <property type="evidence" value="ECO:0007669"/>
    <property type="project" value="UniProtKB-EC"/>
</dbReference>
<dbReference type="SUPFAM" id="SSF56752">
    <property type="entry name" value="D-aminoacid aminotransferase-like PLP-dependent enzymes"/>
    <property type="match status" value="1"/>
</dbReference>
<proteinExistence type="inferred from homology"/>
<sequence>MDFALLNGNFVENFASNRAFEYGDGIFETIIVRKNKIFFWEKHYQRLCEAMQALSLEKPAFFTMDFVEKAIWQVAQKNNFTDAFRVKINVWRDSSGWYAPEKNEISWLIRVFPHIQKPLIKEKAIFFDQVPLVNSSISPYKTCSALPYVLAGIEKNRQKADEVILLDCHGNVADALVSNIFWLTEERVCTPALFCGGKKGIMRNVILEFCDENGIEVEESFFHKEELLMAETIFTSNVAGIEAISQIEGRYYKTHHPFLQAIRELLKA</sequence>
<evidence type="ECO:0000256" key="8">
    <source>
        <dbReference type="ARBA" id="ARBA00049229"/>
    </source>
</evidence>
<keyword evidence="9" id="KW-0808">Transferase</keyword>
<evidence type="ECO:0000313" key="10">
    <source>
        <dbReference type="Proteomes" id="UP000233387"/>
    </source>
</evidence>
<dbReference type="InterPro" id="IPR043132">
    <property type="entry name" value="BCAT-like_C"/>
</dbReference>
<name>A0A2N3IKP2_9BACT</name>
<dbReference type="RefSeq" id="WP_101357294.1">
    <property type="nucleotide sequence ID" value="NZ_NKXO01000001.1"/>
</dbReference>
<dbReference type="InterPro" id="IPR050571">
    <property type="entry name" value="Class-IV_PLP-Dep_Aminotrnsfr"/>
</dbReference>